<evidence type="ECO:0000313" key="4">
    <source>
        <dbReference type="EMBL" id="TGZ73137.1"/>
    </source>
</evidence>
<dbReference type="OrthoDB" id="26525at2759"/>
<dbReference type="SMART" id="SM00054">
    <property type="entry name" value="EFh"/>
    <property type="match status" value="2"/>
</dbReference>
<dbReference type="PROSITE" id="PS00018">
    <property type="entry name" value="EF_HAND_1"/>
    <property type="match status" value="2"/>
</dbReference>
<feature type="domain" description="EF-hand" evidence="3">
    <location>
        <begin position="52"/>
        <end position="82"/>
    </location>
</feature>
<dbReference type="Gene3D" id="1.10.238.10">
    <property type="entry name" value="EF-hand"/>
    <property type="match status" value="1"/>
</dbReference>
<dbReference type="InterPro" id="IPR002048">
    <property type="entry name" value="EF_hand_dom"/>
</dbReference>
<dbReference type="Pfam" id="PF13499">
    <property type="entry name" value="EF-hand_7"/>
    <property type="match status" value="1"/>
</dbReference>
<keyword evidence="1" id="KW-0677">Repeat</keyword>
<gene>
    <name evidence="4" type="ORF">CRM22_001690</name>
</gene>
<evidence type="ECO:0000256" key="2">
    <source>
        <dbReference type="ARBA" id="ARBA00022837"/>
    </source>
</evidence>
<dbReference type="PANTHER" id="PTHR23050">
    <property type="entry name" value="CALCIUM BINDING PROTEIN"/>
    <property type="match status" value="1"/>
</dbReference>
<sequence length="82" mass="9470">RQYVFFTILHVDGTIKHLHEILLLPQEFDQDGDGYICAEELRVLMASFGEPLTHDDIMEMIQEADTDGDGKVNFEEFLQVLQ</sequence>
<dbReference type="GO" id="GO:0005509">
    <property type="term" value="F:calcium ion binding"/>
    <property type="evidence" value="ECO:0007669"/>
    <property type="project" value="InterPro"/>
</dbReference>
<accession>A0A4S2MFW6</accession>
<feature type="non-terminal residue" evidence="4">
    <location>
        <position position="1"/>
    </location>
</feature>
<proteinExistence type="predicted"/>
<dbReference type="SUPFAM" id="SSF47473">
    <property type="entry name" value="EF-hand"/>
    <property type="match status" value="1"/>
</dbReference>
<dbReference type="AlphaFoldDB" id="A0A4S2MFW6"/>
<dbReference type="EMBL" id="SJOL01003025">
    <property type="protein sequence ID" value="TGZ73137.1"/>
    <property type="molecule type" value="Genomic_DNA"/>
</dbReference>
<dbReference type="InterPro" id="IPR050145">
    <property type="entry name" value="Centrin_CML-like"/>
</dbReference>
<dbReference type="CDD" id="cd00051">
    <property type="entry name" value="EFh"/>
    <property type="match status" value="1"/>
</dbReference>
<reference evidence="4 5" key="1">
    <citation type="journal article" date="2019" name="BMC Genomics">
        <title>New insights from Opisthorchis felineus genome: update on genomics of the epidemiologically important liver flukes.</title>
        <authorList>
            <person name="Ershov N.I."/>
            <person name="Mordvinov V.A."/>
            <person name="Prokhortchouk E.B."/>
            <person name="Pakharukova M.Y."/>
            <person name="Gunbin K.V."/>
            <person name="Ustyantsev K."/>
            <person name="Genaev M.A."/>
            <person name="Blinov A.G."/>
            <person name="Mazur A."/>
            <person name="Boulygina E."/>
            <person name="Tsygankova S."/>
            <person name="Khrameeva E."/>
            <person name="Chekanov N."/>
            <person name="Fan G."/>
            <person name="Xiao A."/>
            <person name="Zhang H."/>
            <person name="Xu X."/>
            <person name="Yang H."/>
            <person name="Solovyev V."/>
            <person name="Lee S.M."/>
            <person name="Liu X."/>
            <person name="Afonnikov D.A."/>
            <person name="Skryabin K.G."/>
        </authorList>
    </citation>
    <scope>NUCLEOTIDE SEQUENCE [LARGE SCALE GENOMIC DNA]</scope>
    <source>
        <strain evidence="4">AK-0245</strain>
        <tissue evidence="4">Whole organism</tissue>
    </source>
</reference>
<dbReference type="FunFam" id="1.10.238.10:FF:000003">
    <property type="entry name" value="Calmodulin A"/>
    <property type="match status" value="1"/>
</dbReference>
<dbReference type="PROSITE" id="PS50222">
    <property type="entry name" value="EF_HAND_2"/>
    <property type="match status" value="2"/>
</dbReference>
<name>A0A4S2MFW6_OPIFE</name>
<organism evidence="4 5">
    <name type="scientific">Opisthorchis felineus</name>
    <dbReference type="NCBI Taxonomy" id="147828"/>
    <lineage>
        <taxon>Eukaryota</taxon>
        <taxon>Metazoa</taxon>
        <taxon>Spiralia</taxon>
        <taxon>Lophotrochozoa</taxon>
        <taxon>Platyhelminthes</taxon>
        <taxon>Trematoda</taxon>
        <taxon>Digenea</taxon>
        <taxon>Opisthorchiida</taxon>
        <taxon>Opisthorchiata</taxon>
        <taxon>Opisthorchiidae</taxon>
        <taxon>Opisthorchis</taxon>
    </lineage>
</organism>
<evidence type="ECO:0000256" key="1">
    <source>
        <dbReference type="ARBA" id="ARBA00022737"/>
    </source>
</evidence>
<comment type="caution">
    <text evidence="4">The sequence shown here is derived from an EMBL/GenBank/DDBJ whole genome shotgun (WGS) entry which is preliminary data.</text>
</comment>
<evidence type="ECO:0000259" key="3">
    <source>
        <dbReference type="PROSITE" id="PS50222"/>
    </source>
</evidence>
<evidence type="ECO:0000313" key="5">
    <source>
        <dbReference type="Proteomes" id="UP000308267"/>
    </source>
</evidence>
<dbReference type="STRING" id="147828.A0A4S2MFW6"/>
<dbReference type="InterPro" id="IPR018247">
    <property type="entry name" value="EF_Hand_1_Ca_BS"/>
</dbReference>
<keyword evidence="5" id="KW-1185">Reference proteome</keyword>
<keyword evidence="2" id="KW-0106">Calcium</keyword>
<dbReference type="Proteomes" id="UP000308267">
    <property type="component" value="Unassembled WGS sequence"/>
</dbReference>
<feature type="domain" description="EF-hand" evidence="3">
    <location>
        <begin position="26"/>
        <end position="51"/>
    </location>
</feature>
<dbReference type="InterPro" id="IPR011992">
    <property type="entry name" value="EF-hand-dom_pair"/>
</dbReference>
<protein>
    <recommendedName>
        <fullName evidence="3">EF-hand domain-containing protein</fullName>
    </recommendedName>
</protein>